<dbReference type="EMBL" id="APCN01000584">
    <property type="status" value="NOT_ANNOTATED_CDS"/>
    <property type="molecule type" value="Genomic_DNA"/>
</dbReference>
<dbReference type="VEuPathDB" id="VectorBase:AARA21_010010"/>
<keyword evidence="12" id="KW-0472">Membrane</keyword>
<keyword evidence="5 13" id="KW-0349">Heme</keyword>
<reference evidence="15" key="1">
    <citation type="submission" date="2022-08" db="UniProtKB">
        <authorList>
            <consortium name="EnsemblMetazoa"/>
        </authorList>
    </citation>
    <scope>IDENTIFICATION</scope>
    <source>
        <strain evidence="15">Dongola</strain>
    </source>
</reference>
<dbReference type="Proteomes" id="UP000075840">
    <property type="component" value="Unassembled WGS sequence"/>
</dbReference>
<evidence type="ECO:0000256" key="1">
    <source>
        <dbReference type="ARBA" id="ARBA00001971"/>
    </source>
</evidence>
<dbReference type="VEuPathDB" id="VectorBase:AARA015792"/>
<proteinExistence type="inferred from homology"/>
<sequence length="500" mass="56582">MVAFTWLLVLCAIVLTGVAVRVFLRRRQTFWQRHGIPAARHPHPLYGNVGGLVTKHHTATVLQRLYREFRERKLPAGGFNLYFSPVLLVVDRQLIERVLVKDFAQFQNRGLYASATVNPLSSETLFSVAGERWHRMRQQLRPALGSSSVRTMFATTARIAQTLVVYIGAQSRRRDLEWTDLMARYATDVIGSCAFGIDCRTIRDPGSEFRAMGHRAFRCSLRRMWKLRFGYACRRIADAMRLCVSEPSVEQFFLQLCQSTVLHRESYQVVKRDFLQQLLEMKANGALDMRQVAGQCYSFFIAGFETSASLLSFCLYELAKHGAVQDRLRGSIVAALDETDGQLSYDMVMALGYLDQVVKETLRMYPPVDFLFRVASNDYPIDEFGTIPQGTLLVVPVHALHRDPAYYPQPDVYNPDRFAAGSKLSGASKNRAPFMPFGLGPRHCIGDTFGLMLVKVGLVAMVRSFRFTLDVDRTPENVTFKPRSLVLAAGSGMYLNVERV</sequence>
<dbReference type="InterPro" id="IPR002401">
    <property type="entry name" value="Cyt_P450_E_grp-I"/>
</dbReference>
<dbReference type="PRINTS" id="PR00463">
    <property type="entry name" value="EP450I"/>
</dbReference>
<protein>
    <submittedName>
        <fullName evidence="15">Uncharacterized protein</fullName>
    </submittedName>
</protein>
<dbReference type="PRINTS" id="PR00385">
    <property type="entry name" value="P450"/>
</dbReference>
<dbReference type="InterPro" id="IPR050476">
    <property type="entry name" value="Insect_CytP450_Detox"/>
</dbReference>
<dbReference type="SUPFAM" id="SSF48264">
    <property type="entry name" value="Cytochrome P450"/>
    <property type="match status" value="1"/>
</dbReference>
<evidence type="ECO:0000256" key="8">
    <source>
        <dbReference type="ARBA" id="ARBA00022848"/>
    </source>
</evidence>
<name>A0A182IIL0_ANOAR</name>
<dbReference type="RefSeq" id="XP_040159100.1">
    <property type="nucleotide sequence ID" value="XM_040303166.1"/>
</dbReference>
<keyword evidence="9 14" id="KW-0560">Oxidoreductase</keyword>
<feature type="binding site" description="axial binding residue" evidence="13">
    <location>
        <position position="444"/>
    </location>
    <ligand>
        <name>heme</name>
        <dbReference type="ChEBI" id="CHEBI:30413"/>
    </ligand>
    <ligandPart>
        <name>Fe</name>
        <dbReference type="ChEBI" id="CHEBI:18248"/>
    </ligandPart>
</feature>
<dbReference type="Pfam" id="PF00067">
    <property type="entry name" value="p450"/>
    <property type="match status" value="1"/>
</dbReference>
<dbReference type="PROSITE" id="PS00086">
    <property type="entry name" value="CYTOCHROME_P450"/>
    <property type="match status" value="1"/>
</dbReference>
<keyword evidence="16" id="KW-1185">Reference proteome</keyword>
<evidence type="ECO:0000256" key="10">
    <source>
        <dbReference type="ARBA" id="ARBA00023004"/>
    </source>
</evidence>
<dbReference type="InterPro" id="IPR001128">
    <property type="entry name" value="Cyt_P450"/>
</dbReference>
<evidence type="ECO:0000256" key="5">
    <source>
        <dbReference type="ARBA" id="ARBA00022617"/>
    </source>
</evidence>
<dbReference type="InterPro" id="IPR017972">
    <property type="entry name" value="Cyt_P450_CS"/>
</dbReference>
<dbReference type="GO" id="GO:0016705">
    <property type="term" value="F:oxidoreductase activity, acting on paired donors, with incorporation or reduction of molecular oxygen"/>
    <property type="evidence" value="ECO:0007669"/>
    <property type="project" value="InterPro"/>
</dbReference>
<dbReference type="GO" id="GO:0004497">
    <property type="term" value="F:monooxygenase activity"/>
    <property type="evidence" value="ECO:0007669"/>
    <property type="project" value="UniProtKB-KW"/>
</dbReference>
<dbReference type="PANTHER" id="PTHR24292:SF100">
    <property type="entry name" value="CYTOCHROME P450 6A16, ISOFORM B-RELATED"/>
    <property type="match status" value="1"/>
</dbReference>
<evidence type="ECO:0000256" key="7">
    <source>
        <dbReference type="ARBA" id="ARBA00022824"/>
    </source>
</evidence>
<evidence type="ECO:0000256" key="12">
    <source>
        <dbReference type="ARBA" id="ARBA00023136"/>
    </source>
</evidence>
<evidence type="ECO:0000313" key="16">
    <source>
        <dbReference type="Proteomes" id="UP000075840"/>
    </source>
</evidence>
<dbReference type="Gene3D" id="1.10.630.10">
    <property type="entry name" value="Cytochrome P450"/>
    <property type="match status" value="1"/>
</dbReference>
<keyword evidence="8" id="KW-0492">Microsome</keyword>
<keyword evidence="6 13" id="KW-0479">Metal-binding</keyword>
<comment type="similarity">
    <text evidence="4 14">Belongs to the cytochrome P450 family.</text>
</comment>
<evidence type="ECO:0000256" key="13">
    <source>
        <dbReference type="PIRSR" id="PIRSR602401-1"/>
    </source>
</evidence>
<dbReference type="CDD" id="cd11056">
    <property type="entry name" value="CYP6-like"/>
    <property type="match status" value="1"/>
</dbReference>
<evidence type="ECO:0000256" key="14">
    <source>
        <dbReference type="RuleBase" id="RU000461"/>
    </source>
</evidence>
<dbReference type="PANTHER" id="PTHR24292">
    <property type="entry name" value="CYTOCHROME P450"/>
    <property type="match status" value="1"/>
</dbReference>
<evidence type="ECO:0000256" key="4">
    <source>
        <dbReference type="ARBA" id="ARBA00010617"/>
    </source>
</evidence>
<dbReference type="GO" id="GO:0005506">
    <property type="term" value="F:iron ion binding"/>
    <property type="evidence" value="ECO:0007669"/>
    <property type="project" value="InterPro"/>
</dbReference>
<dbReference type="AlphaFoldDB" id="A0A182IIL0"/>
<evidence type="ECO:0000313" key="15">
    <source>
        <dbReference type="EnsemblMetazoa" id="AARA015792-PA"/>
    </source>
</evidence>
<evidence type="ECO:0000256" key="2">
    <source>
        <dbReference type="ARBA" id="ARBA00004174"/>
    </source>
</evidence>
<accession>A0A182IIL0</accession>
<keyword evidence="10 13" id="KW-0408">Iron</keyword>
<keyword evidence="7" id="KW-0256">Endoplasmic reticulum</keyword>
<organism evidence="15 16">
    <name type="scientific">Anopheles arabiensis</name>
    <name type="common">Mosquito</name>
    <dbReference type="NCBI Taxonomy" id="7173"/>
    <lineage>
        <taxon>Eukaryota</taxon>
        <taxon>Metazoa</taxon>
        <taxon>Ecdysozoa</taxon>
        <taxon>Arthropoda</taxon>
        <taxon>Hexapoda</taxon>
        <taxon>Insecta</taxon>
        <taxon>Pterygota</taxon>
        <taxon>Neoptera</taxon>
        <taxon>Endopterygota</taxon>
        <taxon>Diptera</taxon>
        <taxon>Nematocera</taxon>
        <taxon>Culicoidea</taxon>
        <taxon>Culicidae</taxon>
        <taxon>Anophelinae</taxon>
        <taxon>Anopheles</taxon>
    </lineage>
</organism>
<comment type="cofactor">
    <cofactor evidence="1 13">
        <name>heme</name>
        <dbReference type="ChEBI" id="CHEBI:30413"/>
    </cofactor>
</comment>
<keyword evidence="11 14" id="KW-0503">Monooxygenase</keyword>
<dbReference type="GO" id="GO:0005789">
    <property type="term" value="C:endoplasmic reticulum membrane"/>
    <property type="evidence" value="ECO:0007669"/>
    <property type="project" value="UniProtKB-SubCell"/>
</dbReference>
<dbReference type="KEGG" id="aara:120897935"/>
<evidence type="ECO:0000256" key="6">
    <source>
        <dbReference type="ARBA" id="ARBA00022723"/>
    </source>
</evidence>
<dbReference type="GO" id="GO:0020037">
    <property type="term" value="F:heme binding"/>
    <property type="evidence" value="ECO:0007669"/>
    <property type="project" value="InterPro"/>
</dbReference>
<dbReference type="GeneID" id="120897935"/>
<evidence type="ECO:0000256" key="3">
    <source>
        <dbReference type="ARBA" id="ARBA00004406"/>
    </source>
</evidence>
<evidence type="ECO:0000256" key="11">
    <source>
        <dbReference type="ARBA" id="ARBA00023033"/>
    </source>
</evidence>
<dbReference type="FunFam" id="1.10.630.10:FF:000042">
    <property type="entry name" value="Cytochrome P450"/>
    <property type="match status" value="1"/>
</dbReference>
<evidence type="ECO:0000256" key="9">
    <source>
        <dbReference type="ARBA" id="ARBA00023002"/>
    </source>
</evidence>
<comment type="subcellular location">
    <subcellularLocation>
        <location evidence="3">Endoplasmic reticulum membrane</location>
        <topology evidence="3">Peripheral membrane protein</topology>
    </subcellularLocation>
    <subcellularLocation>
        <location evidence="2">Microsome membrane</location>
        <topology evidence="2">Peripheral membrane protein</topology>
    </subcellularLocation>
</comment>
<dbReference type="EnsemblMetazoa" id="AARA015792-RA">
    <property type="protein sequence ID" value="AARA015792-PA"/>
    <property type="gene ID" value="AARA015792"/>
</dbReference>
<dbReference type="InterPro" id="IPR036396">
    <property type="entry name" value="Cyt_P450_sf"/>
</dbReference>